<reference evidence="2" key="1">
    <citation type="journal article" date="2014" name="Int. J. Syst. Evol. Microbiol.">
        <title>Complete genome sequence of Corynebacterium casei LMG S-19264T (=DSM 44701T), isolated from a smear-ripened cheese.</title>
        <authorList>
            <consortium name="US DOE Joint Genome Institute (JGI-PGF)"/>
            <person name="Walter F."/>
            <person name="Albersmeier A."/>
            <person name="Kalinowski J."/>
            <person name="Ruckert C."/>
        </authorList>
    </citation>
    <scope>NUCLEOTIDE SEQUENCE</scope>
    <source>
        <strain evidence="2">JCM 4654</strain>
    </source>
</reference>
<feature type="region of interest" description="Disordered" evidence="1">
    <location>
        <begin position="70"/>
        <end position="93"/>
    </location>
</feature>
<reference evidence="2" key="2">
    <citation type="submission" date="2020-09" db="EMBL/GenBank/DDBJ databases">
        <authorList>
            <person name="Sun Q."/>
            <person name="Ohkuma M."/>
        </authorList>
    </citation>
    <scope>NUCLEOTIDE SEQUENCE</scope>
    <source>
        <strain evidence="2">JCM 4654</strain>
    </source>
</reference>
<gene>
    <name evidence="2" type="ORF">GCM10010508_38340</name>
</gene>
<evidence type="ECO:0000313" key="2">
    <source>
        <dbReference type="EMBL" id="GHD91075.1"/>
    </source>
</evidence>
<proteinExistence type="predicted"/>
<accession>A0A918Y4W7</accession>
<dbReference type="AlphaFoldDB" id="A0A918Y4W7"/>
<dbReference type="RefSeq" id="WP_229865385.1">
    <property type="nucleotide sequence ID" value="NZ_BMVF01000009.1"/>
</dbReference>
<dbReference type="EMBL" id="BMVF01000009">
    <property type="protein sequence ID" value="GHD91075.1"/>
    <property type="molecule type" value="Genomic_DNA"/>
</dbReference>
<evidence type="ECO:0000313" key="3">
    <source>
        <dbReference type="Proteomes" id="UP000608955"/>
    </source>
</evidence>
<sequence>MPSKPPLLTLPILEGRHECMITRLKHEEDSFTFHYRITPPLPDSGSAALVLPLLEAQDDLGNEYEEYEEYEDRGGAYGTHPDGTCTDGSLSGHPALHRDASSLRLRTTWLRGGVETSCDMPLTPS</sequence>
<organism evidence="2 3">
    <name type="scientific">Streptomyces naganishii JCM 4654</name>
    <dbReference type="NCBI Taxonomy" id="1306179"/>
    <lineage>
        <taxon>Bacteria</taxon>
        <taxon>Bacillati</taxon>
        <taxon>Actinomycetota</taxon>
        <taxon>Actinomycetes</taxon>
        <taxon>Kitasatosporales</taxon>
        <taxon>Streptomycetaceae</taxon>
        <taxon>Streptomyces</taxon>
    </lineage>
</organism>
<protein>
    <submittedName>
        <fullName evidence="2">Uncharacterized protein</fullName>
    </submittedName>
</protein>
<comment type="caution">
    <text evidence="2">The sequence shown here is derived from an EMBL/GenBank/DDBJ whole genome shotgun (WGS) entry which is preliminary data.</text>
</comment>
<name>A0A918Y4W7_9ACTN</name>
<keyword evidence="3" id="KW-1185">Reference proteome</keyword>
<evidence type="ECO:0000256" key="1">
    <source>
        <dbReference type="SAM" id="MobiDB-lite"/>
    </source>
</evidence>
<dbReference type="Proteomes" id="UP000608955">
    <property type="component" value="Unassembled WGS sequence"/>
</dbReference>